<evidence type="ECO:0000256" key="1">
    <source>
        <dbReference type="ARBA" id="ARBA00022723"/>
    </source>
</evidence>
<dbReference type="Proteomes" id="UP001374579">
    <property type="component" value="Unassembled WGS sequence"/>
</dbReference>
<dbReference type="AlphaFoldDB" id="A0AAN9G6D4"/>
<name>A0AAN9G6D4_9CAEN</name>
<evidence type="ECO:0000259" key="5">
    <source>
        <dbReference type="PROSITE" id="PS50865"/>
    </source>
</evidence>
<dbReference type="Pfam" id="PF01753">
    <property type="entry name" value="zf-MYND"/>
    <property type="match status" value="1"/>
</dbReference>
<evidence type="ECO:0000313" key="6">
    <source>
        <dbReference type="EMBL" id="KAK7095525.1"/>
    </source>
</evidence>
<dbReference type="GO" id="GO:0005737">
    <property type="term" value="C:cytoplasm"/>
    <property type="evidence" value="ECO:0007669"/>
    <property type="project" value="TreeGrafter"/>
</dbReference>
<dbReference type="Gene3D" id="6.10.140.2220">
    <property type="match status" value="1"/>
</dbReference>
<dbReference type="InterPro" id="IPR002893">
    <property type="entry name" value="Znf_MYND"/>
</dbReference>
<organism evidence="6 7">
    <name type="scientific">Littorina saxatilis</name>
    <dbReference type="NCBI Taxonomy" id="31220"/>
    <lineage>
        <taxon>Eukaryota</taxon>
        <taxon>Metazoa</taxon>
        <taxon>Spiralia</taxon>
        <taxon>Lophotrochozoa</taxon>
        <taxon>Mollusca</taxon>
        <taxon>Gastropoda</taxon>
        <taxon>Caenogastropoda</taxon>
        <taxon>Littorinimorpha</taxon>
        <taxon>Littorinoidea</taxon>
        <taxon>Littorinidae</taxon>
        <taxon>Littorina</taxon>
    </lineage>
</organism>
<evidence type="ECO:0000313" key="7">
    <source>
        <dbReference type="Proteomes" id="UP001374579"/>
    </source>
</evidence>
<keyword evidence="7" id="KW-1185">Reference proteome</keyword>
<keyword evidence="2 4" id="KW-0863">Zinc-finger</keyword>
<reference evidence="6 7" key="1">
    <citation type="submission" date="2024-02" db="EMBL/GenBank/DDBJ databases">
        <title>Chromosome-scale genome assembly of the rough periwinkle Littorina saxatilis.</title>
        <authorList>
            <person name="De Jode A."/>
            <person name="Faria R."/>
            <person name="Formenti G."/>
            <person name="Sims Y."/>
            <person name="Smith T.P."/>
            <person name="Tracey A."/>
            <person name="Wood J.M.D."/>
            <person name="Zagrodzka Z.B."/>
            <person name="Johannesson K."/>
            <person name="Butlin R.K."/>
            <person name="Leder E.H."/>
        </authorList>
    </citation>
    <scope>NUCLEOTIDE SEQUENCE [LARGE SCALE GENOMIC DNA]</scope>
    <source>
        <strain evidence="6">Snail1</strain>
        <tissue evidence="6">Muscle</tissue>
    </source>
</reference>
<accession>A0AAN9G6D4</accession>
<keyword evidence="3" id="KW-0862">Zinc</keyword>
<keyword evidence="1" id="KW-0479">Metal-binding</keyword>
<protein>
    <recommendedName>
        <fullName evidence="5">MYND-type domain-containing protein</fullName>
    </recommendedName>
</protein>
<dbReference type="GO" id="GO:0045202">
    <property type="term" value="C:synapse"/>
    <property type="evidence" value="ECO:0007669"/>
    <property type="project" value="TreeGrafter"/>
</dbReference>
<dbReference type="InterPro" id="IPR032978">
    <property type="entry name" value="ZMYND19"/>
</dbReference>
<evidence type="ECO:0000256" key="4">
    <source>
        <dbReference type="PROSITE-ProRule" id="PRU00134"/>
    </source>
</evidence>
<dbReference type="PROSITE" id="PS50865">
    <property type="entry name" value="ZF_MYND_2"/>
    <property type="match status" value="1"/>
</dbReference>
<gene>
    <name evidence="6" type="ORF">V1264_006919</name>
</gene>
<dbReference type="SUPFAM" id="SSF144232">
    <property type="entry name" value="HIT/MYND zinc finger-like"/>
    <property type="match status" value="1"/>
</dbReference>
<dbReference type="PANTHER" id="PTHR46831">
    <property type="entry name" value="ZINC FINGER MYND DOMAIN-CONTAINING PROTEIN 19"/>
    <property type="match status" value="1"/>
</dbReference>
<dbReference type="GO" id="GO:0008270">
    <property type="term" value="F:zinc ion binding"/>
    <property type="evidence" value="ECO:0007669"/>
    <property type="project" value="UniProtKB-KW"/>
</dbReference>
<evidence type="ECO:0000256" key="2">
    <source>
        <dbReference type="ARBA" id="ARBA00022771"/>
    </source>
</evidence>
<comment type="caution">
    <text evidence="6">The sequence shown here is derived from an EMBL/GenBank/DDBJ whole genome shotgun (WGS) entry which is preliminary data.</text>
</comment>
<feature type="domain" description="MYND-type" evidence="5">
    <location>
        <begin position="156"/>
        <end position="222"/>
    </location>
</feature>
<proteinExistence type="predicted"/>
<dbReference type="PANTHER" id="PTHR46831:SF1">
    <property type="entry name" value="ZINC FINGER MYND DOMAIN-CONTAINING PROTEIN 19"/>
    <property type="match status" value="1"/>
</dbReference>
<sequence length="245" mass="28082">MSTTLKVGILRLGRVAGKTKFALIDEADIPIVEKYAVEGRVEVDKNGQGAAIHAFAFDCVKGRKTSQKLQDILWEKRRGGIAPGWKVVHTNQVTMDNRQENLCLVRESDLMPAVAEETTDTMPPPNRKNAENSLYWLTVQQLMNDPSEHRLNEKMCTHCFDSDGHIISGTEESLMYYECHYAPCSKMERDLREFSICGRCQFVRYCGQRCQEKDWPMHKYFCRERKASVVCAKTGLTDRDHSPDR</sequence>
<dbReference type="EMBL" id="JBAMIC010000018">
    <property type="protein sequence ID" value="KAK7095525.1"/>
    <property type="molecule type" value="Genomic_DNA"/>
</dbReference>
<evidence type="ECO:0000256" key="3">
    <source>
        <dbReference type="ARBA" id="ARBA00022833"/>
    </source>
</evidence>
<dbReference type="PROSITE" id="PS01360">
    <property type="entry name" value="ZF_MYND_1"/>
    <property type="match status" value="1"/>
</dbReference>
<dbReference type="GO" id="GO:0016020">
    <property type="term" value="C:membrane"/>
    <property type="evidence" value="ECO:0007669"/>
    <property type="project" value="TreeGrafter"/>
</dbReference>